<evidence type="ECO:0000313" key="2">
    <source>
        <dbReference type="Proteomes" id="UP000326939"/>
    </source>
</evidence>
<keyword evidence="2" id="KW-1185">Reference proteome</keyword>
<dbReference type="EMBL" id="VDCV01000011">
    <property type="protein sequence ID" value="KAB5534930.1"/>
    <property type="molecule type" value="Genomic_DNA"/>
</dbReference>
<gene>
    <name evidence="1" type="ORF">DKX38_018016</name>
</gene>
<dbReference type="Proteomes" id="UP000326939">
    <property type="component" value="Chromosome 11"/>
</dbReference>
<comment type="caution">
    <text evidence="1">The sequence shown here is derived from an EMBL/GenBank/DDBJ whole genome shotgun (WGS) entry which is preliminary data.</text>
</comment>
<reference evidence="2" key="1">
    <citation type="journal article" date="2019" name="Gigascience">
        <title>De novo genome assembly of the endangered Acer yangbiense, a plant species with extremely small populations endemic to Yunnan Province, China.</title>
        <authorList>
            <person name="Yang J."/>
            <person name="Wariss H.M."/>
            <person name="Tao L."/>
            <person name="Zhang R."/>
            <person name="Yun Q."/>
            <person name="Hollingsworth P."/>
            <person name="Dao Z."/>
            <person name="Luo G."/>
            <person name="Guo H."/>
            <person name="Ma Y."/>
            <person name="Sun W."/>
        </authorList>
    </citation>
    <scope>NUCLEOTIDE SEQUENCE [LARGE SCALE GENOMIC DNA]</scope>
    <source>
        <strain evidence="2">cv. br00</strain>
    </source>
</reference>
<dbReference type="AlphaFoldDB" id="A0A5N5KX02"/>
<accession>A0A5N5KX02</accession>
<proteinExistence type="predicted"/>
<organism evidence="1 2">
    <name type="scientific">Salix brachista</name>
    <dbReference type="NCBI Taxonomy" id="2182728"/>
    <lineage>
        <taxon>Eukaryota</taxon>
        <taxon>Viridiplantae</taxon>
        <taxon>Streptophyta</taxon>
        <taxon>Embryophyta</taxon>
        <taxon>Tracheophyta</taxon>
        <taxon>Spermatophyta</taxon>
        <taxon>Magnoliopsida</taxon>
        <taxon>eudicotyledons</taxon>
        <taxon>Gunneridae</taxon>
        <taxon>Pentapetalae</taxon>
        <taxon>rosids</taxon>
        <taxon>fabids</taxon>
        <taxon>Malpighiales</taxon>
        <taxon>Salicaceae</taxon>
        <taxon>Saliceae</taxon>
        <taxon>Salix</taxon>
    </lineage>
</organism>
<sequence length="512" mass="57060">MTSGLGAEWAVEDQSRKKKERVGSYCGGAWSGPRVHLRSQQAFIIVKGMLLHLPSIRYGGSFFINETLNPIVDLSMQQGFVEESCVLVTQLEPLNPGSLLAECFFLSAQIGKGFSFSFRADFRTCSLAVRRNMGLPLMCLRHIPPPHHQIHKVCPFRPLIDEFEILVITYHLGTIVDVNDHCSVVRNMSCLEGDLRERPNGNELRISKPPVQFLLDAALCSLPIVPCHAKLPPTLSRGCKIALKSLRGDGDTCIHTVALGGSYLAFQRNFCDLVGAIGFGQNVGDVAHFRGLLLWSAGGCCLRMNGHRACKLDNELASIHIPQLHEWVPLLWGCPVQNYGCKDGWRQPRRISSQNPAREGEPSQAYPNWDGGYLIFVKLDSGVPLLEDQALPPKIQGSRSKTACSWSTALKRKSKKSLDVDMTYSNPWSFHTLVGMDLTAWKGSLAPGKKPTRHLVQGLIFFKKLLWKLESTSLRLLWQPVKRVSHASISNFHLVCPGSRGFFRARCHFRKG</sequence>
<evidence type="ECO:0000313" key="1">
    <source>
        <dbReference type="EMBL" id="KAB5534930.1"/>
    </source>
</evidence>
<protein>
    <submittedName>
        <fullName evidence="1">Uncharacterized protein</fullName>
    </submittedName>
</protein>
<name>A0A5N5KX02_9ROSI</name>